<dbReference type="Gene3D" id="3.40.720.10">
    <property type="entry name" value="Alkaline Phosphatase, subunit A"/>
    <property type="match status" value="1"/>
</dbReference>
<dbReference type="Gene3D" id="3.30.1360.150">
    <property type="match status" value="1"/>
</dbReference>
<proteinExistence type="predicted"/>
<dbReference type="InterPro" id="IPR002591">
    <property type="entry name" value="Phosphodiest/P_Trfase"/>
</dbReference>
<comment type="caution">
    <text evidence="1">The sequence shown here is derived from an EMBL/GenBank/DDBJ whole genome shotgun (WGS) entry which is preliminary data.</text>
</comment>
<sequence>MNKYITLFALATLANIECEAQPNVAVPRLVVGITVDQLNSDDMEQFAALYGNGGFKKLLREGVVYENAQYDFAPVNLASATTAIVTGASPADNGITAERWISRETLRPVGCTFDKKFFVSPNNVMASTIGDEMKIASNGNALVFSVAANQDAAVLQGGHAADGVFWIDDATRTWKTSAFYPRSAQTWLDTYQRMPGQDTAKKNDNQATCQLALDCIGDHVMGRDAYTDMLFVTLSASNSKAESNPLLAREATYRELDKTLADLILNIEQKVGKENVLFVLTATGRSESNIQNYAKYNVPTGTFYINRTANLLNMYLNAIYGINRLVDGVLNNEIYLNKTILEQKRINLSEVLRHAREFLVQIAGVKEVYTADQLLVDNGVSSKVRNAFNHAVSGDIIVKVVPGWKVYNEETKEEQLPVTGSLPFPIIIYGAGVKSNTVSTPVTTNRIAPTIARFIRIRAPNACVVPPLPLK</sequence>
<organism evidence="1 2">
    <name type="scientific">Hoylesella loescheii DSM 19665 = JCM 12249 = ATCC 15930</name>
    <dbReference type="NCBI Taxonomy" id="1122985"/>
    <lineage>
        <taxon>Bacteria</taxon>
        <taxon>Pseudomonadati</taxon>
        <taxon>Bacteroidota</taxon>
        <taxon>Bacteroidia</taxon>
        <taxon>Bacteroidales</taxon>
        <taxon>Prevotellaceae</taxon>
        <taxon>Hoylesella</taxon>
    </lineage>
</organism>
<evidence type="ECO:0000313" key="2">
    <source>
        <dbReference type="Proteomes" id="UP000027442"/>
    </source>
</evidence>
<dbReference type="GO" id="GO:0004035">
    <property type="term" value="F:alkaline phosphatase activity"/>
    <property type="evidence" value="ECO:0007669"/>
    <property type="project" value="InterPro"/>
</dbReference>
<dbReference type="PATRIC" id="fig|1122985.7.peg.901"/>
<dbReference type="RefSeq" id="WP_018968426.1">
    <property type="nucleotide sequence ID" value="NZ_KB899228.1"/>
</dbReference>
<dbReference type="InterPro" id="IPR026263">
    <property type="entry name" value="Alkaline_phosphatase_prok"/>
</dbReference>
<gene>
    <name evidence="1" type="ORF">HMPREF1991_00869</name>
</gene>
<dbReference type="CDD" id="cd16016">
    <property type="entry name" value="AP-SPAP"/>
    <property type="match status" value="1"/>
</dbReference>
<accession>A0A069QLX0</accession>
<keyword evidence="2" id="KW-1185">Reference proteome</keyword>
<reference evidence="1 2" key="1">
    <citation type="submission" date="2013-08" db="EMBL/GenBank/DDBJ databases">
        <authorList>
            <person name="Weinstock G."/>
            <person name="Sodergren E."/>
            <person name="Wylie T."/>
            <person name="Fulton L."/>
            <person name="Fulton R."/>
            <person name="Fronick C."/>
            <person name="O'Laughlin M."/>
            <person name="Godfrey J."/>
            <person name="Miner T."/>
            <person name="Herter B."/>
            <person name="Appelbaum E."/>
            <person name="Cordes M."/>
            <person name="Lek S."/>
            <person name="Wollam A."/>
            <person name="Pepin K.H."/>
            <person name="Palsikar V.B."/>
            <person name="Mitreva M."/>
            <person name="Wilson R.K."/>
        </authorList>
    </citation>
    <scope>NUCLEOTIDE SEQUENCE [LARGE SCALE GENOMIC DNA]</scope>
    <source>
        <strain evidence="1 2">ATCC 15930</strain>
    </source>
</reference>
<dbReference type="HOGENOM" id="CLU_034095_1_0_10"/>
<evidence type="ECO:0000313" key="1">
    <source>
        <dbReference type="EMBL" id="KDR53034.1"/>
    </source>
</evidence>
<dbReference type="InterPro" id="IPR017850">
    <property type="entry name" value="Alkaline_phosphatase_core_sf"/>
</dbReference>
<dbReference type="AlphaFoldDB" id="A0A069QLX0"/>
<protein>
    <submittedName>
        <fullName evidence="1">Type I phosphodiesterase / nucleotide pyrophosphatase</fullName>
    </submittedName>
</protein>
<dbReference type="Proteomes" id="UP000027442">
    <property type="component" value="Unassembled WGS sequence"/>
</dbReference>
<dbReference type="SUPFAM" id="SSF53649">
    <property type="entry name" value="Alkaline phosphatase-like"/>
    <property type="match status" value="1"/>
</dbReference>
<dbReference type="Pfam" id="PF01663">
    <property type="entry name" value="Phosphodiest"/>
    <property type="match status" value="1"/>
</dbReference>
<dbReference type="eggNOG" id="COG1524">
    <property type="taxonomic scope" value="Bacteria"/>
</dbReference>
<dbReference type="EMBL" id="JNGW01000033">
    <property type="protein sequence ID" value="KDR53034.1"/>
    <property type="molecule type" value="Genomic_DNA"/>
</dbReference>
<name>A0A069QLX0_HOYLO</name>